<evidence type="ECO:0000256" key="3">
    <source>
        <dbReference type="SAM" id="MobiDB-lite"/>
    </source>
</evidence>
<evidence type="ECO:0000256" key="1">
    <source>
        <dbReference type="ARBA" id="ARBA00009422"/>
    </source>
</evidence>
<dbReference type="Pfam" id="PF23410">
    <property type="entry name" value="Beta-prop_VPS8"/>
    <property type="match status" value="1"/>
</dbReference>
<reference evidence="5" key="1">
    <citation type="submission" date="2019-06" db="EMBL/GenBank/DDBJ databases">
        <authorList>
            <person name="Zheng W."/>
        </authorList>
    </citation>
    <scope>NUCLEOTIDE SEQUENCE</scope>
    <source>
        <strain evidence="5">QDHG01</strain>
    </source>
</reference>
<evidence type="ECO:0000313" key="6">
    <source>
        <dbReference type="Proteomes" id="UP000785679"/>
    </source>
</evidence>
<dbReference type="Proteomes" id="UP000785679">
    <property type="component" value="Unassembled WGS sequence"/>
</dbReference>
<keyword evidence="2" id="KW-0175">Coiled coil</keyword>
<feature type="compositionally biased region" description="Basic and acidic residues" evidence="3">
    <location>
        <begin position="26"/>
        <end position="43"/>
    </location>
</feature>
<protein>
    <recommendedName>
        <fullName evidence="4">Vacuolar protein sorting-associated protein 8 central domain-containing protein</fullName>
    </recommendedName>
</protein>
<keyword evidence="6" id="KW-1185">Reference proteome</keyword>
<dbReference type="GO" id="GO:0030897">
    <property type="term" value="C:HOPS complex"/>
    <property type="evidence" value="ECO:0007669"/>
    <property type="project" value="TreeGrafter"/>
</dbReference>
<evidence type="ECO:0000256" key="2">
    <source>
        <dbReference type="SAM" id="Coils"/>
    </source>
</evidence>
<evidence type="ECO:0000313" key="5">
    <source>
        <dbReference type="EMBL" id="TNV87599.1"/>
    </source>
</evidence>
<feature type="region of interest" description="Disordered" evidence="3">
    <location>
        <begin position="1802"/>
        <end position="1846"/>
    </location>
</feature>
<dbReference type="Gene3D" id="2.130.10.10">
    <property type="entry name" value="YVTN repeat-like/Quinoprotein amine dehydrogenase"/>
    <property type="match status" value="1"/>
</dbReference>
<feature type="domain" description="Vacuolar protein sorting-associated protein 8 central" evidence="4">
    <location>
        <begin position="820"/>
        <end position="1030"/>
    </location>
</feature>
<dbReference type="InterPro" id="IPR015943">
    <property type="entry name" value="WD40/YVTN_repeat-like_dom_sf"/>
</dbReference>
<gene>
    <name evidence="5" type="ORF">FGO68_gene13703</name>
</gene>
<dbReference type="PANTHER" id="PTHR12616:SF8">
    <property type="entry name" value="VACUOLAR PROTEIN SORTING-ASSOCIATED PROTEIN 8 HOMOLOG"/>
    <property type="match status" value="1"/>
</dbReference>
<evidence type="ECO:0000259" key="4">
    <source>
        <dbReference type="Pfam" id="PF12816"/>
    </source>
</evidence>
<dbReference type="GO" id="GO:0005770">
    <property type="term" value="C:late endosome"/>
    <property type="evidence" value="ECO:0007669"/>
    <property type="project" value="TreeGrafter"/>
</dbReference>
<dbReference type="InterPro" id="IPR025941">
    <property type="entry name" value="Vps8_central_dom"/>
</dbReference>
<feature type="compositionally biased region" description="Low complexity" evidence="3">
    <location>
        <begin position="1808"/>
        <end position="1821"/>
    </location>
</feature>
<comment type="similarity">
    <text evidence="1">Belongs to the VPS8 family.</text>
</comment>
<dbReference type="SUPFAM" id="SSF50978">
    <property type="entry name" value="WD40 repeat-like"/>
    <property type="match status" value="1"/>
</dbReference>
<dbReference type="PANTHER" id="PTHR12616">
    <property type="entry name" value="VACUOLAR PROTEIN SORTING VPS41"/>
    <property type="match status" value="1"/>
</dbReference>
<feature type="coiled-coil region" evidence="2">
    <location>
        <begin position="1478"/>
        <end position="1507"/>
    </location>
</feature>
<dbReference type="EMBL" id="RRYP01000323">
    <property type="protein sequence ID" value="TNV87599.1"/>
    <property type="molecule type" value="Genomic_DNA"/>
</dbReference>
<dbReference type="Pfam" id="PF12816">
    <property type="entry name" value="TPR_Vps8"/>
    <property type="match status" value="1"/>
</dbReference>
<dbReference type="InterPro" id="IPR045111">
    <property type="entry name" value="Vps41/Vps8"/>
</dbReference>
<accession>A0A8J8P7Z9</accession>
<dbReference type="InterPro" id="IPR036322">
    <property type="entry name" value="WD40_repeat_dom_sf"/>
</dbReference>
<organism evidence="5 6">
    <name type="scientific">Halteria grandinella</name>
    <dbReference type="NCBI Taxonomy" id="5974"/>
    <lineage>
        <taxon>Eukaryota</taxon>
        <taxon>Sar</taxon>
        <taxon>Alveolata</taxon>
        <taxon>Ciliophora</taxon>
        <taxon>Intramacronucleata</taxon>
        <taxon>Spirotrichea</taxon>
        <taxon>Stichotrichia</taxon>
        <taxon>Sporadotrichida</taxon>
        <taxon>Halteriidae</taxon>
        <taxon>Halteria</taxon>
    </lineage>
</organism>
<comment type="caution">
    <text evidence="5">The sequence shown here is derived from an EMBL/GenBank/DDBJ whole genome shotgun (WGS) entry which is preliminary data.</text>
</comment>
<dbReference type="OrthoDB" id="289913at2759"/>
<feature type="compositionally biased region" description="Polar residues" evidence="3">
    <location>
        <begin position="16"/>
        <end position="25"/>
    </location>
</feature>
<dbReference type="GO" id="GO:0034058">
    <property type="term" value="P:endosomal vesicle fusion"/>
    <property type="evidence" value="ECO:0007669"/>
    <property type="project" value="TreeGrafter"/>
</dbReference>
<sequence>MSMQVTPDLAHKLETTSKQPSNLDTIHSDSDDDGPIHLREDDPRLDQLLPEEDPDNYLTHLTNTYNPSLVQSVQAGKDQDVPQPAIPADEEPLLQESTKYMQDFYLVMHEDIIIRELEEEARERERLEREKLEEQREKLMLEELKPKEVITDEVEEEKIDGLKLEEQGFRNAIRIIDWNERRHQHVAKQKLKQHSELSTALRNQDKLEKETSGQSNNLRILTGLQTLNSITNKLVKERQYSQAKATSLAISDDLLFLGTSDGQVWMFDRENEDDYDSFSDKSKEFLGNSVTAIDIHSLRSEYAIIGYERGQLVLFDATEPKKSVKTIKDHHPGASIIDIKFCDWSGGKSFDKQDEFHSGGNAEEDPKAWMFISIDSVGRVVLNTVQKKLFVMTSNKHVIVDPTKQLGPFTANNFSTIACRFHSQMHGHGLYDDQSIFAIGSVDQVIIMDGKSSSHQIHKAISAPFPKCPTVALNWGHGMTPLNMDRPHSLLAIAWGPYIQVVVLIDHEEREDAFVYDGYYILRNIRPTAQADPYKTLIPKQGAGEEQLQQQVKKNPLEESLSSPDLQIEVLQFISDSTILVITQMCDVRVVHTHSFLSQSLSKERDRLGDIEYLDQLLHTKGDLESGITRVQNLLRSDFVRTYAQSIKFFAGKLAVLTQKNVQSCIHLTWQQSIYEFKRQVHDDLIQVFSRAISIYNGKVKGYRGLLDNSFLRENLLKAELKLLVKEIIQQVVEKTKQESDRIISETLNEAKPLMDREGDESKEEIKIYLQKLDQFEDEKRKKFETLIRIAIEFCVELRDCDFLFKDLFWLFQEEKIEKLFVQELEPFIMAGRLQDWELPNEVIQNHVIKYYKDPAKAEALEKIIVNLNLKKCPKTIILEFIHFSEMHFLTTAVLFLYTNVFEKRDNTSCTTVLCSVFDLYKKASKKARQEIFNIPSKAKPASAAPSSSNSGAGETTQMQHIDINMLKDASYDSIDKLQIERSQTYLGYKILWILNLFINGKKFPSGKIRESMWRAYIHDILEFLSNPDYLKTLLSIDAETVFQMISVIFYPTNPEDRDIPLEALKKMRKLGPYELVKMGREEDEAQKDKDSIEDPPHWRFMKVLDMFCIKPETNENIRFQYFFFVANIVANSPAFTGFDPSCYLYVAIQLLQHHKRYIEFVKKVFEMSVKTELIKKGEDPASYILQQGTSKERERLRKRLENKVENDIILLLQRSEPISNIQMQDVIKYVENTDFNKVKKDILEKRGEYIKSLQMLLISEQTSAGEKFQWIQATIKLLEERATKSGQVYDKNIFEGFKREVVNNFKTIVAINVRMAIEIVDTRFNSNHKDIIDQLGRDSLEQLIYMDGLTDNPENSIQSTVKSHFSESTNPQEAKKCIELLKQHVRLCCINKPQDVVKLIKGKVLVKNSGYPLEECLAVCQEFKQFEGMFYLSKKLQKYYDSVVMGVKILRDHIDVQKVRTELYFCKQNDISTRFDLPKSKKQIAAEQEERDRKEEQAKRAAAEAAAEIKAKAMVVPVLSKNGNAISNSKTSAQTEELVTSQPKQELPLPETLAFFDSIFGRLIKICLNHSKEVDQKHEDTIWFMVVDALLDVLRPLYLQKKYTRDYFNHRFYSYIEALVKVHRNGFSKLLDHLVRSKGGAQSLKYFHDLSEVIFKIFGDQHQEKLVLENANNSIKKVNSDIFEQFSQLTRAGYSCRYRICGRCKRSVDQYLYEDNLSGFQHYAQDGAEVDEAPLDLEELSQDRLHVFACTHTFHVSCLKRYYLKKFGTSPAARDEIERMFRSNPERLRCVTCNLKNLEVEDKQSKRTAPAQRQQPPQQTMEFEGEREQSQDEGEEVNHRPSFAMTKSLNKLGRLMETFEKQQGSEGKLTIKDFKHV</sequence>
<proteinExistence type="inferred from homology"/>
<name>A0A8J8P7Z9_HALGN</name>
<feature type="region of interest" description="Disordered" evidence="3">
    <location>
        <begin position="1"/>
        <end position="43"/>
    </location>
</feature>
<dbReference type="GO" id="GO:0006623">
    <property type="term" value="P:protein targeting to vacuole"/>
    <property type="evidence" value="ECO:0007669"/>
    <property type="project" value="InterPro"/>
</dbReference>
<feature type="coiled-coil region" evidence="2">
    <location>
        <begin position="110"/>
        <end position="144"/>
    </location>
</feature>